<sequence>MYYRIGNSKKAAKLKAASKALKSFIQFPTNGTSFAKKTAPGTRLDFISDQVINKKNGNIVINNEQST</sequence>
<accession>A0A9N9T7T5</accession>
<proteinExistence type="predicted"/>
<evidence type="ECO:0000313" key="1">
    <source>
        <dbReference type="EMBL" id="CAG9837603.1"/>
    </source>
</evidence>
<dbReference type="EMBL" id="OU898282">
    <property type="protein sequence ID" value="CAG9837603.1"/>
    <property type="molecule type" value="Genomic_DNA"/>
</dbReference>
<protein>
    <submittedName>
        <fullName evidence="1">Uncharacterized protein</fullName>
    </submittedName>
</protein>
<evidence type="ECO:0000313" key="2">
    <source>
        <dbReference type="Proteomes" id="UP001153709"/>
    </source>
</evidence>
<organism evidence="1 2">
    <name type="scientific">Diabrotica balteata</name>
    <name type="common">Banded cucumber beetle</name>
    <dbReference type="NCBI Taxonomy" id="107213"/>
    <lineage>
        <taxon>Eukaryota</taxon>
        <taxon>Metazoa</taxon>
        <taxon>Ecdysozoa</taxon>
        <taxon>Arthropoda</taxon>
        <taxon>Hexapoda</taxon>
        <taxon>Insecta</taxon>
        <taxon>Pterygota</taxon>
        <taxon>Neoptera</taxon>
        <taxon>Endopterygota</taxon>
        <taxon>Coleoptera</taxon>
        <taxon>Polyphaga</taxon>
        <taxon>Cucujiformia</taxon>
        <taxon>Chrysomeloidea</taxon>
        <taxon>Chrysomelidae</taxon>
        <taxon>Galerucinae</taxon>
        <taxon>Diabroticina</taxon>
        <taxon>Diabroticites</taxon>
        <taxon>Diabrotica</taxon>
    </lineage>
</organism>
<dbReference type="Proteomes" id="UP001153709">
    <property type="component" value="Chromosome 7"/>
</dbReference>
<dbReference type="SUPFAM" id="SSF54768">
    <property type="entry name" value="dsRNA-binding domain-like"/>
    <property type="match status" value="1"/>
</dbReference>
<dbReference type="AlphaFoldDB" id="A0A9N9T7T5"/>
<gene>
    <name evidence="1" type="ORF">DIABBA_LOCUS10571</name>
</gene>
<keyword evidence="2" id="KW-1185">Reference proteome</keyword>
<reference evidence="1" key="1">
    <citation type="submission" date="2022-01" db="EMBL/GenBank/DDBJ databases">
        <authorList>
            <person name="King R."/>
        </authorList>
    </citation>
    <scope>NUCLEOTIDE SEQUENCE</scope>
</reference>
<name>A0A9N9T7T5_DIABA</name>